<name>A0A0G0LDG7_9BACT</name>
<keyword evidence="3" id="KW-0786">Thiamine pyrophosphate</keyword>
<dbReference type="Pfam" id="PF00456">
    <property type="entry name" value="Transketolase_N"/>
    <property type="match status" value="1"/>
</dbReference>
<gene>
    <name evidence="5" type="ORF">US68_C0003G0037</name>
</gene>
<evidence type="ECO:0000313" key="5">
    <source>
        <dbReference type="EMBL" id="KKQ50671.1"/>
    </source>
</evidence>
<sequence length="266" mass="29382">MILFSAQKSHPLYPLARSLRLDILEMINHAGFGHIGGSLSSVDILISLYNSGLFNFDKDHFILSAGHLCPSLYVVLAQQNKFPRGELLTYSQFDSRLQGHLNLDTPGVEYASGALGQGLSFACGLALGDKSHHTVCLTTDGEHNEGQIWEAIAFANKYHQGNLINIVDCNAYQLGGSTADIMPLDELAAKYIRFGWTVTTIDGHNFFELESALKKAKSSTIYPACIIAKTTIGKGVSFMENKFEYHDVKDLPEDIYLTAKNELQKY</sequence>
<evidence type="ECO:0000313" key="6">
    <source>
        <dbReference type="Proteomes" id="UP000034231"/>
    </source>
</evidence>
<dbReference type="Gene3D" id="3.40.50.970">
    <property type="match status" value="1"/>
</dbReference>
<dbReference type="PANTHER" id="PTHR47514">
    <property type="entry name" value="TRANSKETOLASE N-TERMINAL SECTION-RELATED"/>
    <property type="match status" value="1"/>
</dbReference>
<dbReference type="InterPro" id="IPR005474">
    <property type="entry name" value="Transketolase_N"/>
</dbReference>
<organism evidence="5 6">
    <name type="scientific">Candidatus Shapirobacteria bacterium GW2011_GWE1_38_10</name>
    <dbReference type="NCBI Taxonomy" id="1618488"/>
    <lineage>
        <taxon>Bacteria</taxon>
        <taxon>Candidatus Shapironibacteriota</taxon>
    </lineage>
</organism>
<evidence type="ECO:0000259" key="4">
    <source>
        <dbReference type="Pfam" id="PF00456"/>
    </source>
</evidence>
<reference evidence="5 6" key="1">
    <citation type="journal article" date="2015" name="Nature">
        <title>rRNA introns, odd ribosomes, and small enigmatic genomes across a large radiation of phyla.</title>
        <authorList>
            <person name="Brown C.T."/>
            <person name="Hug L.A."/>
            <person name="Thomas B.C."/>
            <person name="Sharon I."/>
            <person name="Castelle C.J."/>
            <person name="Singh A."/>
            <person name="Wilkins M.J."/>
            <person name="Williams K.H."/>
            <person name="Banfield J.F."/>
        </authorList>
    </citation>
    <scope>NUCLEOTIDE SEQUENCE [LARGE SCALE GENOMIC DNA]</scope>
</reference>
<evidence type="ECO:0000256" key="3">
    <source>
        <dbReference type="ARBA" id="ARBA00023052"/>
    </source>
</evidence>
<evidence type="ECO:0000256" key="2">
    <source>
        <dbReference type="ARBA" id="ARBA00007131"/>
    </source>
</evidence>
<protein>
    <submittedName>
        <fullName evidence="5">Transketolase domain-containing protein</fullName>
    </submittedName>
</protein>
<accession>A0A0G0LDG7</accession>
<dbReference type="CDD" id="cd02012">
    <property type="entry name" value="TPP_TK"/>
    <property type="match status" value="1"/>
</dbReference>
<dbReference type="AlphaFoldDB" id="A0A0G0LDG7"/>
<comment type="cofactor">
    <cofactor evidence="1">
        <name>thiamine diphosphate</name>
        <dbReference type="ChEBI" id="CHEBI:58937"/>
    </cofactor>
</comment>
<evidence type="ECO:0000256" key="1">
    <source>
        <dbReference type="ARBA" id="ARBA00001964"/>
    </source>
</evidence>
<dbReference type="InterPro" id="IPR029061">
    <property type="entry name" value="THDP-binding"/>
</dbReference>
<dbReference type="Proteomes" id="UP000034231">
    <property type="component" value="Unassembled WGS sequence"/>
</dbReference>
<dbReference type="PATRIC" id="fig|1618488.3.peg.163"/>
<comment type="caution">
    <text evidence="5">The sequence shown here is derived from an EMBL/GenBank/DDBJ whole genome shotgun (WGS) entry which is preliminary data.</text>
</comment>
<comment type="similarity">
    <text evidence="2">Belongs to the transketolase family.</text>
</comment>
<feature type="domain" description="Transketolase N-terminal" evidence="4">
    <location>
        <begin position="17"/>
        <end position="247"/>
    </location>
</feature>
<dbReference type="PANTHER" id="PTHR47514:SF1">
    <property type="entry name" value="TRANSKETOLASE N-TERMINAL SECTION-RELATED"/>
    <property type="match status" value="1"/>
</dbReference>
<proteinExistence type="inferred from homology"/>
<dbReference type="SUPFAM" id="SSF52518">
    <property type="entry name" value="Thiamin diphosphate-binding fold (THDP-binding)"/>
    <property type="match status" value="1"/>
</dbReference>
<dbReference type="EMBL" id="LBTX01000003">
    <property type="protein sequence ID" value="KKQ50671.1"/>
    <property type="molecule type" value="Genomic_DNA"/>
</dbReference>